<feature type="region of interest" description="Disordered" evidence="1">
    <location>
        <begin position="94"/>
        <end position="189"/>
    </location>
</feature>
<feature type="region of interest" description="Disordered" evidence="1">
    <location>
        <begin position="1"/>
        <end position="46"/>
    </location>
</feature>
<name>A0A5C3Q3S5_9AGAR</name>
<keyword evidence="3" id="KW-1185">Reference proteome</keyword>
<dbReference type="EMBL" id="ML178855">
    <property type="protein sequence ID" value="TFK96745.1"/>
    <property type="molecule type" value="Genomic_DNA"/>
</dbReference>
<evidence type="ECO:0000313" key="3">
    <source>
        <dbReference type="Proteomes" id="UP000305067"/>
    </source>
</evidence>
<evidence type="ECO:0000256" key="1">
    <source>
        <dbReference type="SAM" id="MobiDB-lite"/>
    </source>
</evidence>
<feature type="compositionally biased region" description="Acidic residues" evidence="1">
    <location>
        <begin position="98"/>
        <end position="121"/>
    </location>
</feature>
<dbReference type="Proteomes" id="UP000305067">
    <property type="component" value="Unassembled WGS sequence"/>
</dbReference>
<proteinExistence type="predicted"/>
<sequence length="270" mass="31060">MYSSHALEKLGSQQPHGRPHPAPVQPKMYRLEEVHNRKDQSGQASRKGWPVYDDWVIYGPEFYSLECQLEAKLERLKKRCPLRLFCYCSGLDSHYPAEDDDEGQDEEDDLDLKEESEEDMDVDMKTYDEGSNGLEDEASDEQEGGAGSTGSGIKSFSEDEDDERSQQDHGSSTTLALDQDERGSSVLPIPSRSLDIVPWEPRIRGKAEYDGHTHSRIRFRCRRIWRQRFAQWSCVVGEGERTSSRLRSSVIYKRDVRPNSETYPHNGRRL</sequence>
<feature type="compositionally biased region" description="Basic and acidic residues" evidence="1">
    <location>
        <begin position="29"/>
        <end position="40"/>
    </location>
</feature>
<evidence type="ECO:0000313" key="2">
    <source>
        <dbReference type="EMBL" id="TFK96745.1"/>
    </source>
</evidence>
<gene>
    <name evidence="2" type="ORF">BDV98DRAFT_300287</name>
</gene>
<reference evidence="2 3" key="1">
    <citation type="journal article" date="2019" name="Nat. Ecol. Evol.">
        <title>Megaphylogeny resolves global patterns of mushroom evolution.</title>
        <authorList>
            <person name="Varga T."/>
            <person name="Krizsan K."/>
            <person name="Foldi C."/>
            <person name="Dima B."/>
            <person name="Sanchez-Garcia M."/>
            <person name="Sanchez-Ramirez S."/>
            <person name="Szollosi G.J."/>
            <person name="Szarkandi J.G."/>
            <person name="Papp V."/>
            <person name="Albert L."/>
            <person name="Andreopoulos W."/>
            <person name="Angelini C."/>
            <person name="Antonin V."/>
            <person name="Barry K.W."/>
            <person name="Bougher N.L."/>
            <person name="Buchanan P."/>
            <person name="Buyck B."/>
            <person name="Bense V."/>
            <person name="Catcheside P."/>
            <person name="Chovatia M."/>
            <person name="Cooper J."/>
            <person name="Damon W."/>
            <person name="Desjardin D."/>
            <person name="Finy P."/>
            <person name="Geml J."/>
            <person name="Haridas S."/>
            <person name="Hughes K."/>
            <person name="Justo A."/>
            <person name="Karasinski D."/>
            <person name="Kautmanova I."/>
            <person name="Kiss B."/>
            <person name="Kocsube S."/>
            <person name="Kotiranta H."/>
            <person name="LaButti K.M."/>
            <person name="Lechner B.E."/>
            <person name="Liimatainen K."/>
            <person name="Lipzen A."/>
            <person name="Lukacs Z."/>
            <person name="Mihaltcheva S."/>
            <person name="Morgado L.N."/>
            <person name="Niskanen T."/>
            <person name="Noordeloos M.E."/>
            <person name="Ohm R.A."/>
            <person name="Ortiz-Santana B."/>
            <person name="Ovrebo C."/>
            <person name="Racz N."/>
            <person name="Riley R."/>
            <person name="Savchenko A."/>
            <person name="Shiryaev A."/>
            <person name="Soop K."/>
            <person name="Spirin V."/>
            <person name="Szebenyi C."/>
            <person name="Tomsovsky M."/>
            <person name="Tulloss R.E."/>
            <person name="Uehling J."/>
            <person name="Grigoriev I.V."/>
            <person name="Vagvolgyi C."/>
            <person name="Papp T."/>
            <person name="Martin F.M."/>
            <person name="Miettinen O."/>
            <person name="Hibbett D.S."/>
            <person name="Nagy L.G."/>
        </authorList>
    </citation>
    <scope>NUCLEOTIDE SEQUENCE [LARGE SCALE GENOMIC DNA]</scope>
    <source>
        <strain evidence="2 3">CBS 309.79</strain>
    </source>
</reference>
<accession>A0A5C3Q3S5</accession>
<organism evidence="2 3">
    <name type="scientific">Pterulicium gracile</name>
    <dbReference type="NCBI Taxonomy" id="1884261"/>
    <lineage>
        <taxon>Eukaryota</taxon>
        <taxon>Fungi</taxon>
        <taxon>Dikarya</taxon>
        <taxon>Basidiomycota</taxon>
        <taxon>Agaricomycotina</taxon>
        <taxon>Agaricomycetes</taxon>
        <taxon>Agaricomycetidae</taxon>
        <taxon>Agaricales</taxon>
        <taxon>Pleurotineae</taxon>
        <taxon>Pterulaceae</taxon>
        <taxon>Pterulicium</taxon>
    </lineage>
</organism>
<protein>
    <submittedName>
        <fullName evidence="2">Uncharacterized protein</fullName>
    </submittedName>
</protein>
<dbReference type="AlphaFoldDB" id="A0A5C3Q3S5"/>
<feature type="compositionally biased region" description="Acidic residues" evidence="1">
    <location>
        <begin position="134"/>
        <end position="143"/>
    </location>
</feature>